<dbReference type="Pfam" id="PF02719">
    <property type="entry name" value="Polysacc_synt_2"/>
    <property type="match status" value="1"/>
</dbReference>
<name>A0A4S2H9F9_9PROT</name>
<feature type="transmembrane region" description="Helical" evidence="2">
    <location>
        <begin position="21"/>
        <end position="46"/>
    </location>
</feature>
<dbReference type="OrthoDB" id="9803111at2"/>
<dbReference type="InterPro" id="IPR003869">
    <property type="entry name" value="Polysac_CapD-like"/>
</dbReference>
<dbReference type="InterPro" id="IPR036291">
    <property type="entry name" value="NAD(P)-bd_dom_sf"/>
</dbReference>
<evidence type="ECO:0000313" key="4">
    <source>
        <dbReference type="EMBL" id="TGY92333.1"/>
    </source>
</evidence>
<keyword evidence="5" id="KW-1185">Reference proteome</keyword>
<dbReference type="PANTHER" id="PTHR43318:SF1">
    <property type="entry name" value="POLYSACCHARIDE BIOSYNTHESIS PROTEIN EPSC-RELATED"/>
    <property type="match status" value="1"/>
</dbReference>
<comment type="similarity">
    <text evidence="1">Belongs to the polysaccharide synthase family.</text>
</comment>
<dbReference type="Pfam" id="PF13727">
    <property type="entry name" value="CoA_binding_3"/>
    <property type="match status" value="1"/>
</dbReference>
<feature type="domain" description="Polysaccharide biosynthesis protein CapD-like" evidence="3">
    <location>
        <begin position="300"/>
        <end position="578"/>
    </location>
</feature>
<keyword evidence="2" id="KW-1133">Transmembrane helix</keyword>
<evidence type="ECO:0000259" key="3">
    <source>
        <dbReference type="Pfam" id="PF02719"/>
    </source>
</evidence>
<comment type="caution">
    <text evidence="4">The sequence shown here is derived from an EMBL/GenBank/DDBJ whole genome shotgun (WGS) entry which is preliminary data.</text>
</comment>
<dbReference type="SUPFAM" id="SSF51735">
    <property type="entry name" value="NAD(P)-binding Rossmann-fold domains"/>
    <property type="match status" value="1"/>
</dbReference>
<keyword evidence="2" id="KW-0472">Membrane</keyword>
<dbReference type="RefSeq" id="WP_135945467.1">
    <property type="nucleotide sequence ID" value="NZ_BMEI01000003.1"/>
</dbReference>
<dbReference type="Proteomes" id="UP000305451">
    <property type="component" value="Unassembled WGS sequence"/>
</dbReference>
<protein>
    <submittedName>
        <fullName evidence="4">Polysaccharide biosynthesis protein</fullName>
    </submittedName>
</protein>
<feature type="transmembrane region" description="Helical" evidence="2">
    <location>
        <begin position="90"/>
        <end position="110"/>
    </location>
</feature>
<proteinExistence type="inferred from homology"/>
<dbReference type="InterPro" id="IPR051203">
    <property type="entry name" value="Polysaccharide_Synthase-Rel"/>
</dbReference>
<dbReference type="CDD" id="cd05237">
    <property type="entry name" value="UDP_invert_4-6DH_SDR_e"/>
    <property type="match status" value="1"/>
</dbReference>
<accession>A0A4S2H9F9</accession>
<keyword evidence="2" id="KW-0812">Transmembrane</keyword>
<sequence>MGRRRSASNDRARLTAGLATPWLVLVFDTLAGGAAMYASISLRYLLEPGRTPPGPIEWYASIIFAGVCAAVFWSLRAHRAIWRYTAVNDVVRVLQGVLLAHLIFLPIFFLSTRLDDFPRSSLLISVPVMAAAQILPRLFVAAWTSGDLRSLVRFERRDQPPAVLVGNTQRVAEVLREQYRRTGGPVFRFRAVIDTGGDTAGRALQGVPVLGGTDQLERAVTLAKGSAASVRIVIADPEADPALVNLCAKVAGKTGASLTRARRGEGAAAFTQVEAADLLSRPPRSLARAGAQALVAGKRVLVTGAGGTIGGELVRHVIKSEPAELILVDCAESHLYEIDMELRAEPRDFPWQSLLVDVRNKASMRHVFETTRPQIVLHAAALKHVPLSESNPFEAARTNVIGTQTLTEAAINAKAEALVLISTDKAVDPLSVMGASKRCAEIYIASRAAQNPETRLCAVRFGNVLASNGSVVPLFERQIERGGPVTVTHEKMTRYFMTVEEAASLVLDAAAQCANGLAPQGSLFVLDMGDPVPIARLARQLIRLRGKEPGRDIEIKFIGMRPGEKMHEDLAHAFETLEPSPTAGVLRASGPITDMAILNKSLEALSEAADSRDRTVLLKALDDIVAMGLPEGVMSLAGRLSARG</sequence>
<reference evidence="4 5" key="1">
    <citation type="journal article" date="2013" name="Int. J. Syst. Evol. Microbiol.">
        <title>Marinicauda pacifica gen. nov., sp. nov., a prosthecate alphaproteobacterium of the family Hyphomonadaceae isolated from deep seawater.</title>
        <authorList>
            <person name="Zhang X.Y."/>
            <person name="Li G.W."/>
            <person name="Wang C.S."/>
            <person name="Zhang Y.J."/>
            <person name="Xu X.W."/>
            <person name="Li H."/>
            <person name="Liu A."/>
            <person name="Liu C."/>
            <person name="Xie B.B."/>
            <person name="Qin Q.L."/>
            <person name="Xu Z."/>
            <person name="Chen X.L."/>
            <person name="Zhou B.C."/>
            <person name="Zhang Y.Z."/>
        </authorList>
    </citation>
    <scope>NUCLEOTIDE SEQUENCE [LARGE SCALE GENOMIC DNA]</scope>
    <source>
        <strain evidence="4 5">P-1 km-3</strain>
    </source>
</reference>
<feature type="transmembrane region" description="Helical" evidence="2">
    <location>
        <begin position="58"/>
        <end position="78"/>
    </location>
</feature>
<dbReference type="AlphaFoldDB" id="A0A4S2H9F9"/>
<dbReference type="PANTHER" id="PTHR43318">
    <property type="entry name" value="UDP-N-ACETYLGLUCOSAMINE 4,6-DEHYDRATASE"/>
    <property type="match status" value="1"/>
</dbReference>
<evidence type="ECO:0000256" key="1">
    <source>
        <dbReference type="ARBA" id="ARBA00007430"/>
    </source>
</evidence>
<organism evidence="4 5">
    <name type="scientific">Marinicauda pacifica</name>
    <dbReference type="NCBI Taxonomy" id="1133559"/>
    <lineage>
        <taxon>Bacteria</taxon>
        <taxon>Pseudomonadati</taxon>
        <taxon>Pseudomonadota</taxon>
        <taxon>Alphaproteobacteria</taxon>
        <taxon>Maricaulales</taxon>
        <taxon>Maricaulaceae</taxon>
        <taxon>Marinicauda</taxon>
    </lineage>
</organism>
<dbReference type="EMBL" id="SRXV01000003">
    <property type="protein sequence ID" value="TGY92333.1"/>
    <property type="molecule type" value="Genomic_DNA"/>
</dbReference>
<evidence type="ECO:0000256" key="2">
    <source>
        <dbReference type="SAM" id="Phobius"/>
    </source>
</evidence>
<gene>
    <name evidence="4" type="ORF">E5162_11850</name>
</gene>
<evidence type="ECO:0000313" key="5">
    <source>
        <dbReference type="Proteomes" id="UP000305451"/>
    </source>
</evidence>
<dbReference type="Gene3D" id="3.40.50.720">
    <property type="entry name" value="NAD(P)-binding Rossmann-like Domain"/>
    <property type="match status" value="2"/>
</dbReference>